<dbReference type="InterPro" id="IPR038765">
    <property type="entry name" value="Papain-like_cys_pep_sf"/>
</dbReference>
<keyword evidence="2" id="KW-0645">Protease</keyword>
<dbReference type="Gene3D" id="3.90.1720.10">
    <property type="entry name" value="endopeptidase domain like (from Nostoc punctiforme)"/>
    <property type="match status" value="1"/>
</dbReference>
<evidence type="ECO:0000256" key="2">
    <source>
        <dbReference type="ARBA" id="ARBA00022670"/>
    </source>
</evidence>
<organism evidence="8 9">
    <name type="scientific">Ureibacillus massiliensis 4400831 = CIP 108448 = CCUG 49529</name>
    <dbReference type="NCBI Taxonomy" id="1211035"/>
    <lineage>
        <taxon>Bacteria</taxon>
        <taxon>Bacillati</taxon>
        <taxon>Bacillota</taxon>
        <taxon>Bacilli</taxon>
        <taxon>Bacillales</taxon>
        <taxon>Caryophanaceae</taxon>
        <taxon>Ureibacillus</taxon>
    </lineage>
</organism>
<feature type="domain" description="SLH" evidence="6">
    <location>
        <begin position="190"/>
        <end position="253"/>
    </location>
</feature>
<dbReference type="OrthoDB" id="9813368at2"/>
<dbReference type="PROSITE" id="PS51935">
    <property type="entry name" value="NLPC_P60"/>
    <property type="match status" value="1"/>
</dbReference>
<protein>
    <submittedName>
        <fullName evidence="8">Peptidase</fullName>
    </submittedName>
</protein>
<dbReference type="InterPro" id="IPR051202">
    <property type="entry name" value="Peptidase_C40"/>
</dbReference>
<evidence type="ECO:0000259" key="7">
    <source>
        <dbReference type="PROSITE" id="PS51935"/>
    </source>
</evidence>
<reference evidence="8 9" key="1">
    <citation type="submission" date="2014-02" db="EMBL/GenBank/DDBJ databases">
        <title>Draft genome sequence of Lysinibacillus massiliensis CCUG 49529.</title>
        <authorList>
            <person name="Zhang F."/>
            <person name="Wang G."/>
            <person name="Zhang L."/>
        </authorList>
    </citation>
    <scope>NUCLEOTIDE SEQUENCE [LARGE SCALE GENOMIC DNA]</scope>
    <source>
        <strain evidence="8 9">CCUG 49529</strain>
    </source>
</reference>
<comment type="caution">
    <text evidence="8">The sequence shown here is derived from an EMBL/GenBank/DDBJ whole genome shotgun (WGS) entry which is preliminary data.</text>
</comment>
<dbReference type="SUPFAM" id="SSF54001">
    <property type="entry name" value="Cysteine proteinases"/>
    <property type="match status" value="1"/>
</dbReference>
<dbReference type="InterPro" id="IPR001119">
    <property type="entry name" value="SLH_dom"/>
</dbReference>
<keyword evidence="4" id="KW-0788">Thiol protease</keyword>
<dbReference type="eggNOG" id="COG0791">
    <property type="taxonomic scope" value="Bacteria"/>
</dbReference>
<proteinExistence type="inferred from homology"/>
<keyword evidence="3" id="KW-0378">Hydrolase</keyword>
<comment type="similarity">
    <text evidence="1">Belongs to the peptidase C40 family.</text>
</comment>
<evidence type="ECO:0000259" key="6">
    <source>
        <dbReference type="PROSITE" id="PS51272"/>
    </source>
</evidence>
<feature type="chain" id="PRO_5038420179" evidence="5">
    <location>
        <begin position="22"/>
        <end position="304"/>
    </location>
</feature>
<evidence type="ECO:0000256" key="4">
    <source>
        <dbReference type="ARBA" id="ARBA00022807"/>
    </source>
</evidence>
<keyword evidence="5" id="KW-0732">Signal</keyword>
<feature type="domain" description="SLH" evidence="6">
    <location>
        <begin position="254"/>
        <end position="304"/>
    </location>
</feature>
<name>A0A0A3J1Z0_9BACL</name>
<dbReference type="GO" id="GO:0008234">
    <property type="term" value="F:cysteine-type peptidase activity"/>
    <property type="evidence" value="ECO:0007669"/>
    <property type="project" value="UniProtKB-KW"/>
</dbReference>
<dbReference type="InterPro" id="IPR000064">
    <property type="entry name" value="NLP_P60_dom"/>
</dbReference>
<accession>A0A0A3J1Z0</accession>
<dbReference type="Pfam" id="PF00395">
    <property type="entry name" value="SLH"/>
    <property type="match status" value="2"/>
</dbReference>
<feature type="signal peptide" evidence="5">
    <location>
        <begin position="1"/>
        <end position="21"/>
    </location>
</feature>
<dbReference type="Proteomes" id="UP000030595">
    <property type="component" value="Unassembled WGS sequence"/>
</dbReference>
<dbReference type="RefSeq" id="WP_036178540.1">
    <property type="nucleotide sequence ID" value="NZ_AVCZ01000036.1"/>
</dbReference>
<dbReference type="PANTHER" id="PTHR47053">
    <property type="entry name" value="MUREIN DD-ENDOPEPTIDASE MEPH-RELATED"/>
    <property type="match status" value="1"/>
</dbReference>
<sequence length="304" mass="32767">MKKRLLLPIFASFMIFTGVGANDVYAATVSDLTNTAKDYIGAPYLFGGTNINTGVDCSAYTQFVFSKLDISLERTSRAQYQQGTPVSKSNLQAGDLVFFNTSGTGISHVGIYIGNGNFISATPSSGVRIDKLNDPYYWGSRYIGAKRVANFTTTEKAEVKNSQVDFSIYASRGEVALQLAKALGLDTSDTNSPFPDVKSTSKYAGAVTALNKLGIFNGDQSGKFNPNSPITRGQLAIVLVKAFELEELGKAEKFSDVSSAHYAYEYVTILSSNGITSGKPDGTFGVGDKVKLIHLKIFLDRLTQ</sequence>
<evidence type="ECO:0000256" key="3">
    <source>
        <dbReference type="ARBA" id="ARBA00022801"/>
    </source>
</evidence>
<gene>
    <name evidence="8" type="ORF">CD30_15655</name>
</gene>
<dbReference type="PANTHER" id="PTHR47053:SF1">
    <property type="entry name" value="MUREIN DD-ENDOPEPTIDASE MEPH-RELATED"/>
    <property type="match status" value="1"/>
</dbReference>
<dbReference type="AlphaFoldDB" id="A0A0A3J1Z0"/>
<feature type="domain" description="NlpC/P60" evidence="7">
    <location>
        <begin position="26"/>
        <end position="149"/>
    </location>
</feature>
<dbReference type="PROSITE" id="PS51272">
    <property type="entry name" value="SLH"/>
    <property type="match status" value="2"/>
</dbReference>
<evidence type="ECO:0000256" key="5">
    <source>
        <dbReference type="SAM" id="SignalP"/>
    </source>
</evidence>
<evidence type="ECO:0000313" key="8">
    <source>
        <dbReference type="EMBL" id="KGR89715.1"/>
    </source>
</evidence>
<evidence type="ECO:0000256" key="1">
    <source>
        <dbReference type="ARBA" id="ARBA00007074"/>
    </source>
</evidence>
<keyword evidence="9" id="KW-1185">Reference proteome</keyword>
<dbReference type="GO" id="GO:0006508">
    <property type="term" value="P:proteolysis"/>
    <property type="evidence" value="ECO:0007669"/>
    <property type="project" value="UniProtKB-KW"/>
</dbReference>
<dbReference type="EMBL" id="JPVQ01000036">
    <property type="protein sequence ID" value="KGR89715.1"/>
    <property type="molecule type" value="Genomic_DNA"/>
</dbReference>
<evidence type="ECO:0000313" key="9">
    <source>
        <dbReference type="Proteomes" id="UP000030595"/>
    </source>
</evidence>
<dbReference type="Pfam" id="PF00877">
    <property type="entry name" value="NLPC_P60"/>
    <property type="match status" value="1"/>
</dbReference>